<dbReference type="Proteomes" id="UP000320839">
    <property type="component" value="Chromosome"/>
</dbReference>
<dbReference type="AlphaFoldDB" id="A0A517QFM7"/>
<accession>A0A518FYI1</accession>
<gene>
    <name evidence="1" type="ORF">Enr10x_57510</name>
    <name evidence="2" type="ORF">Pan153_60180</name>
</gene>
<dbReference type="Proteomes" id="UP000315647">
    <property type="component" value="Chromosome"/>
</dbReference>
<accession>A0A518AFF7</accession>
<evidence type="ECO:0000313" key="3">
    <source>
        <dbReference type="Proteomes" id="UP000315647"/>
    </source>
</evidence>
<proteinExistence type="predicted"/>
<dbReference type="EMBL" id="CP036317">
    <property type="protein sequence ID" value="QDV21330.1"/>
    <property type="molecule type" value="Genomic_DNA"/>
</dbReference>
<keyword evidence="3" id="KW-1185">Reference proteome</keyword>
<organism evidence="1 3">
    <name type="scientific">Gimesia panareensis</name>
    <dbReference type="NCBI Taxonomy" id="2527978"/>
    <lineage>
        <taxon>Bacteria</taxon>
        <taxon>Pseudomonadati</taxon>
        <taxon>Planctomycetota</taxon>
        <taxon>Planctomycetia</taxon>
        <taxon>Planctomycetales</taxon>
        <taxon>Planctomycetaceae</taxon>
        <taxon>Gimesia</taxon>
    </lineage>
</organism>
<reference evidence="1 3" key="1">
    <citation type="submission" date="2019-03" db="EMBL/GenBank/DDBJ databases">
        <title>Deep-cultivation of Planctomycetes and their phenomic and genomic characterization uncovers novel biology.</title>
        <authorList>
            <person name="Wiegand S."/>
            <person name="Jogler M."/>
            <person name="Boedeker C."/>
            <person name="Pinto D."/>
            <person name="Vollmers J."/>
            <person name="Rivas-Marin E."/>
            <person name="Kohn T."/>
            <person name="Peeters S.H."/>
            <person name="Heuer A."/>
            <person name="Rast P."/>
            <person name="Oberbeckmann S."/>
            <person name="Bunk B."/>
            <person name="Jeske O."/>
            <person name="Meyerdierks A."/>
            <person name="Storesund J.E."/>
            <person name="Kallscheuer N."/>
            <person name="Luecker S."/>
            <person name="Lage O.M."/>
            <person name="Pohl T."/>
            <person name="Merkel B.J."/>
            <person name="Hornburger P."/>
            <person name="Mueller R.-W."/>
            <person name="Bruemmer F."/>
            <person name="Labrenz M."/>
            <person name="Spormann A.M."/>
            <person name="Op den Camp H."/>
            <person name="Overmann J."/>
            <person name="Amann R."/>
            <person name="Jetten M.S.M."/>
            <person name="Mascher T."/>
            <person name="Medema M.H."/>
            <person name="Devos D.P."/>
            <person name="Kaster A.-K."/>
            <person name="Ovreas L."/>
            <person name="Rohde M."/>
            <person name="Galperin M.Y."/>
            <person name="Jogler C."/>
        </authorList>
    </citation>
    <scope>NUCLEOTIDE SEQUENCE [LARGE SCALE GENOMIC DNA]</scope>
    <source>
        <strain evidence="1 3">Enr10</strain>
        <strain evidence="2 4">Pan153</strain>
    </source>
</reference>
<dbReference type="EMBL" id="CP037421">
    <property type="protein sequence ID" value="QDT30385.1"/>
    <property type="molecule type" value="Genomic_DNA"/>
</dbReference>
<sequence length="69" mass="7904">MLNLESEQMEPNETEVVCPACERKIEFNYGMNETGGLTSMEFQSRRLGCSIECPHCSHVFVYKVEPDDN</sequence>
<evidence type="ECO:0000313" key="4">
    <source>
        <dbReference type="Proteomes" id="UP000320839"/>
    </source>
</evidence>
<evidence type="ECO:0000313" key="1">
    <source>
        <dbReference type="EMBL" id="QDT30385.1"/>
    </source>
</evidence>
<evidence type="ECO:0000313" key="2">
    <source>
        <dbReference type="EMBL" id="QDV21330.1"/>
    </source>
</evidence>
<name>A0A517QFM7_9PLAN</name>
<accession>A0A517QFM7</accession>
<protein>
    <submittedName>
        <fullName evidence="1">Uncharacterized protein</fullName>
    </submittedName>
</protein>